<evidence type="ECO:0000313" key="2">
    <source>
        <dbReference type="EMBL" id="CEM46571.1"/>
    </source>
</evidence>
<dbReference type="AlphaFoldDB" id="A0A0G4HQE3"/>
<feature type="compositionally biased region" description="Low complexity" evidence="1">
    <location>
        <begin position="280"/>
        <end position="298"/>
    </location>
</feature>
<feature type="compositionally biased region" description="Basic and acidic residues" evidence="1">
    <location>
        <begin position="174"/>
        <end position="184"/>
    </location>
</feature>
<dbReference type="EMBL" id="CDMZ01003495">
    <property type="protein sequence ID" value="CEM46571.1"/>
    <property type="molecule type" value="Genomic_DNA"/>
</dbReference>
<feature type="compositionally biased region" description="Low complexity" evidence="1">
    <location>
        <begin position="192"/>
        <end position="206"/>
    </location>
</feature>
<feature type="region of interest" description="Disordered" evidence="1">
    <location>
        <begin position="174"/>
        <end position="209"/>
    </location>
</feature>
<dbReference type="VEuPathDB" id="CryptoDB:Cvel_7957"/>
<organism evidence="2">
    <name type="scientific">Chromera velia CCMP2878</name>
    <dbReference type="NCBI Taxonomy" id="1169474"/>
    <lineage>
        <taxon>Eukaryota</taxon>
        <taxon>Sar</taxon>
        <taxon>Alveolata</taxon>
        <taxon>Colpodellida</taxon>
        <taxon>Chromeraceae</taxon>
        <taxon>Chromera</taxon>
    </lineage>
</organism>
<feature type="region of interest" description="Disordered" evidence="1">
    <location>
        <begin position="266"/>
        <end position="298"/>
    </location>
</feature>
<sequence length="298" mass="32243">MNLKVLTTMKIRVCGLRCNVTALLFLCFVLVNSGGGVVGASSNVCKELPSIIGNFSAPSFQQADLEGGWVEVYYQDFVQDLLGMRCTTVERTFPSSLSADGQRLGDGEIRDGGSFTETIKWSTEKDLSKFSTLDFAYDSTDHPLIFQTGPSFVKVRVPVYLIFPSASVSVGRDLSGKKEADQRMGGDGQDDLLPSSSPASPLSSVLPKEEKESGGWMALVKCKEAFGREIFHSVEVFSRSGFLSDEEQQQVDSVLQSYGLESLPTLKPVSCGQSENETVSPSPQSSSLLPSESNVLFA</sequence>
<proteinExistence type="predicted"/>
<reference evidence="2" key="1">
    <citation type="submission" date="2014-11" db="EMBL/GenBank/DDBJ databases">
        <authorList>
            <person name="Otto D Thomas"/>
            <person name="Naeem Raeece"/>
        </authorList>
    </citation>
    <scope>NUCLEOTIDE SEQUENCE</scope>
</reference>
<accession>A0A0G4HQE3</accession>
<protein>
    <submittedName>
        <fullName evidence="2">Uncharacterized protein</fullName>
    </submittedName>
</protein>
<name>A0A0G4HQE3_9ALVE</name>
<gene>
    <name evidence="2" type="ORF">Cvel_7957</name>
</gene>
<evidence type="ECO:0000256" key="1">
    <source>
        <dbReference type="SAM" id="MobiDB-lite"/>
    </source>
</evidence>